<reference evidence="11 12" key="1">
    <citation type="journal article" date="2015" name="Genome Announc.">
        <title>Expanding the biotechnology potential of lactobacilli through comparative genomics of 213 strains and associated genera.</title>
        <authorList>
            <person name="Sun Z."/>
            <person name="Harris H.M."/>
            <person name="McCann A."/>
            <person name="Guo C."/>
            <person name="Argimon S."/>
            <person name="Zhang W."/>
            <person name="Yang X."/>
            <person name="Jeffery I.B."/>
            <person name="Cooney J.C."/>
            <person name="Kagawa T.F."/>
            <person name="Liu W."/>
            <person name="Song Y."/>
            <person name="Salvetti E."/>
            <person name="Wrobel A."/>
            <person name="Rasinkangas P."/>
            <person name="Parkhill J."/>
            <person name="Rea M.C."/>
            <person name="O'Sullivan O."/>
            <person name="Ritari J."/>
            <person name="Douillard F.P."/>
            <person name="Paul Ross R."/>
            <person name="Yang R."/>
            <person name="Briner A.E."/>
            <person name="Felis G.E."/>
            <person name="de Vos W.M."/>
            <person name="Barrangou R."/>
            <person name="Klaenhammer T.R."/>
            <person name="Caufield P.W."/>
            <person name="Cui Y."/>
            <person name="Zhang H."/>
            <person name="O'Toole P.W."/>
        </authorList>
    </citation>
    <scope>NUCLEOTIDE SEQUENCE [LARGE SCALE GENOMIC DNA]</scope>
    <source>
        <strain evidence="11 12">DSM 17758</strain>
    </source>
</reference>
<dbReference type="CDD" id="cd14791">
    <property type="entry name" value="GH36"/>
    <property type="match status" value="1"/>
</dbReference>
<dbReference type="Pfam" id="PF16875">
    <property type="entry name" value="Glyco_hydro_36N"/>
    <property type="match status" value="1"/>
</dbReference>
<dbReference type="STRING" id="1423735.FC15_GL000825"/>
<dbReference type="Gene3D" id="2.70.98.60">
    <property type="entry name" value="alpha-galactosidase from lactobacil brevis"/>
    <property type="match status" value="1"/>
</dbReference>
<keyword evidence="12" id="KW-1185">Reference proteome</keyword>
<accession>A0A0R1W2Q4</accession>
<comment type="caution">
    <text evidence="11">The sequence shown here is derived from an EMBL/GenBank/DDBJ whole genome shotgun (WGS) entry which is preliminary data.</text>
</comment>
<keyword evidence="4 6" id="KW-0378">Hydrolase</keyword>
<evidence type="ECO:0000259" key="10">
    <source>
        <dbReference type="Pfam" id="PF16875"/>
    </source>
</evidence>
<evidence type="ECO:0000256" key="3">
    <source>
        <dbReference type="ARBA" id="ARBA00012755"/>
    </source>
</evidence>
<dbReference type="InterPro" id="IPR000111">
    <property type="entry name" value="Glyco_hydro_27/36_CS"/>
</dbReference>
<evidence type="ECO:0000256" key="7">
    <source>
        <dbReference type="PIRSR" id="PIRSR005536-1"/>
    </source>
</evidence>
<dbReference type="Pfam" id="PF16874">
    <property type="entry name" value="Glyco_hydro_36C"/>
    <property type="match status" value="1"/>
</dbReference>
<dbReference type="InterPro" id="IPR002252">
    <property type="entry name" value="Glyco_hydro_36"/>
</dbReference>
<evidence type="ECO:0000256" key="8">
    <source>
        <dbReference type="PIRSR" id="PIRSR005536-2"/>
    </source>
</evidence>
<feature type="domain" description="Glycosyl hydrolase family 36 C-terminal" evidence="9">
    <location>
        <begin position="654"/>
        <end position="741"/>
    </location>
</feature>
<dbReference type="EC" id="3.2.1.22" evidence="3 6"/>
<sequence>MMIDVISNHVFHLHNEKISYLFYVMQNGQLGHLYFGQKMDKLSDDDISYFLEQNSKSAGTVKYSPQTGNFNLSDRSQEYPVYGSSDFKEGAIDIYREDEPWYLDFKYDHHTVQTDKTRNLAQPATYAVGENESETLTVSLIDEAHQLQLDEKFSIFHDQSVIARSQKVTNLGQDAVQIHRMMSGALDLPNADYQFVSLDGAWLKERHIHSRPLEQGTVSVASLKGASGHQHNPFIALVNGNNLNHGEVYGANLIYSGNFLSQVEVDEWRRSRLLIGINPEYFDWLLKPRDEFETPESILSFSANGLNGLIAANQDFTVKHVIDRKWREQDRPIILNNWEATYFDFDEQKLLSLATTAKELGMECFVVDDGWFGKRNNDRTSLGNWQVNREKFPNGIGSFATKIHDMGLELGIWFEPEMVSPDTDLFRDHPDWVVRHPYERTSIGRGQYVLDFANPAVVRAIYAQMKPTIEETHLDYIKWDMNRNITEAYSQYLRTEKRPQTEFFHRYIMGIYDLYRMILTDFPNLLIEGCAGGGGRYDLGILFYSPQIWPSDDSDAVERLSILSGTTLAYPLSSFSNHVSAVPNDQVKRITPLQMRQNVCDFGPLGYELDITQISEEERRAIMQNISFYKKNRQLLVNGHFQQLMSVDPQTNTVAWGVYNNDRSEAFIGFYRKLARPNAGVLHYFKVPFLDAQLKYQINAEETVSGEILKNFGLREPYQFNGANEDTAQAVGDFQSFIYHLVAIK</sequence>
<comment type="catalytic activity">
    <reaction evidence="1 6">
        <text>Hydrolysis of terminal, non-reducing alpha-D-galactose residues in alpha-D-galactosides, including galactose oligosaccharides, galactomannans and galactolipids.</text>
        <dbReference type="EC" id="3.2.1.22"/>
    </reaction>
</comment>
<dbReference type="SUPFAM" id="SSF51445">
    <property type="entry name" value="(Trans)glycosidases"/>
    <property type="match status" value="1"/>
</dbReference>
<evidence type="ECO:0000259" key="9">
    <source>
        <dbReference type="Pfam" id="PF16874"/>
    </source>
</evidence>
<comment type="similarity">
    <text evidence="2">Belongs to the glycosyl hydrolase 36 family.</text>
</comment>
<dbReference type="EMBL" id="AZFX01000023">
    <property type="protein sequence ID" value="KRM11791.1"/>
    <property type="molecule type" value="Genomic_DNA"/>
</dbReference>
<dbReference type="InterPro" id="IPR031705">
    <property type="entry name" value="Glyco_hydro_36_C"/>
</dbReference>
<dbReference type="InterPro" id="IPR050985">
    <property type="entry name" value="Alpha-glycosidase_related"/>
</dbReference>
<organism evidence="11 12">
    <name type="scientific">Lapidilactobacillus concavus DSM 17758</name>
    <dbReference type="NCBI Taxonomy" id="1423735"/>
    <lineage>
        <taxon>Bacteria</taxon>
        <taxon>Bacillati</taxon>
        <taxon>Bacillota</taxon>
        <taxon>Bacilli</taxon>
        <taxon>Lactobacillales</taxon>
        <taxon>Lactobacillaceae</taxon>
        <taxon>Lapidilactobacillus</taxon>
    </lineage>
</organism>
<protein>
    <recommendedName>
        <fullName evidence="3 6">Alpha-galactosidase</fullName>
        <ecNumber evidence="3 6">3.2.1.22</ecNumber>
    </recommendedName>
</protein>
<dbReference type="GO" id="GO:0004557">
    <property type="term" value="F:alpha-galactosidase activity"/>
    <property type="evidence" value="ECO:0007669"/>
    <property type="project" value="UniProtKB-UniRule"/>
</dbReference>
<dbReference type="InterPro" id="IPR017853">
    <property type="entry name" value="GH"/>
</dbReference>
<dbReference type="PANTHER" id="PTHR43053:SF3">
    <property type="entry name" value="ALPHA-GALACTOSIDASE C-RELATED"/>
    <property type="match status" value="1"/>
</dbReference>
<feature type="binding site" evidence="8">
    <location>
        <position position="445"/>
    </location>
    <ligand>
        <name>substrate</name>
    </ligand>
</feature>
<dbReference type="PANTHER" id="PTHR43053">
    <property type="entry name" value="GLYCOSIDASE FAMILY 31"/>
    <property type="match status" value="1"/>
</dbReference>
<dbReference type="InterPro" id="IPR013780">
    <property type="entry name" value="Glyco_hydro_b"/>
</dbReference>
<dbReference type="PIRSF" id="PIRSF005536">
    <property type="entry name" value="Agal"/>
    <property type="match status" value="1"/>
</dbReference>
<evidence type="ECO:0000256" key="4">
    <source>
        <dbReference type="ARBA" id="ARBA00022801"/>
    </source>
</evidence>
<feature type="domain" description="Glycosyl hydrolase family 36 N-terminal" evidence="10">
    <location>
        <begin position="28"/>
        <end position="287"/>
    </location>
</feature>
<evidence type="ECO:0000313" key="11">
    <source>
        <dbReference type="EMBL" id="KRM11791.1"/>
    </source>
</evidence>
<dbReference type="PATRIC" id="fig|1423735.3.peg.858"/>
<feature type="binding site" evidence="8">
    <location>
        <position position="202"/>
    </location>
    <ligand>
        <name>substrate</name>
    </ligand>
</feature>
<dbReference type="Gene3D" id="2.60.40.1180">
    <property type="entry name" value="Golgi alpha-mannosidase II"/>
    <property type="match status" value="1"/>
</dbReference>
<evidence type="ECO:0000256" key="5">
    <source>
        <dbReference type="ARBA" id="ARBA00023295"/>
    </source>
</evidence>
<evidence type="ECO:0000256" key="1">
    <source>
        <dbReference type="ARBA" id="ARBA00001255"/>
    </source>
</evidence>
<dbReference type="AlphaFoldDB" id="A0A0R1W2Q4"/>
<dbReference type="Pfam" id="PF02065">
    <property type="entry name" value="Melibiase"/>
    <property type="match status" value="1"/>
</dbReference>
<evidence type="ECO:0000313" key="12">
    <source>
        <dbReference type="Proteomes" id="UP000051315"/>
    </source>
</evidence>
<feature type="binding site" evidence="8">
    <location>
        <position position="530"/>
    </location>
    <ligand>
        <name>substrate</name>
    </ligand>
</feature>
<proteinExistence type="inferred from homology"/>
<dbReference type="PROSITE" id="PS00512">
    <property type="entry name" value="ALPHA_GALACTOSIDASE"/>
    <property type="match status" value="1"/>
</dbReference>
<feature type="active site" description="Nucleophile" evidence="7">
    <location>
        <position position="480"/>
    </location>
</feature>
<feature type="active site" description="Proton donor" evidence="7">
    <location>
        <position position="552"/>
    </location>
</feature>
<feature type="binding site" evidence="8">
    <location>
        <begin position="478"/>
        <end position="482"/>
    </location>
    <ligand>
        <name>substrate</name>
    </ligand>
</feature>
<dbReference type="InterPro" id="IPR031704">
    <property type="entry name" value="Glyco_hydro_36_N"/>
</dbReference>
<dbReference type="Gene3D" id="3.20.20.70">
    <property type="entry name" value="Aldolase class I"/>
    <property type="match status" value="1"/>
</dbReference>
<keyword evidence="5 6" id="KW-0326">Glycosidase</keyword>
<dbReference type="InterPro" id="IPR038417">
    <property type="entry name" value="Alpga-gal_N_sf"/>
</dbReference>
<dbReference type="FunFam" id="3.20.20.70:FF:000118">
    <property type="entry name" value="Alpha-galactosidase"/>
    <property type="match status" value="1"/>
</dbReference>
<dbReference type="InterPro" id="IPR013785">
    <property type="entry name" value="Aldolase_TIM"/>
</dbReference>
<dbReference type="PRINTS" id="PR00743">
    <property type="entry name" value="GLHYDRLASE36"/>
</dbReference>
<feature type="binding site" evidence="8">
    <location>
        <position position="552"/>
    </location>
    <ligand>
        <name>substrate</name>
    </ligand>
</feature>
<gene>
    <name evidence="11" type="ORF">FC15_GL000825</name>
</gene>
<evidence type="ECO:0000256" key="2">
    <source>
        <dbReference type="ARBA" id="ARBA00006202"/>
    </source>
</evidence>
<dbReference type="Proteomes" id="UP000051315">
    <property type="component" value="Unassembled WGS sequence"/>
</dbReference>
<name>A0A0R1W2Q4_9LACO</name>
<evidence type="ECO:0000256" key="6">
    <source>
        <dbReference type="PIRNR" id="PIRNR005536"/>
    </source>
</evidence>
<feature type="binding site" evidence="8">
    <location>
        <begin position="368"/>
        <end position="369"/>
    </location>
    <ligand>
        <name>substrate</name>
    </ligand>
</feature>
<dbReference type="GO" id="GO:0016052">
    <property type="term" value="P:carbohydrate catabolic process"/>
    <property type="evidence" value="ECO:0007669"/>
    <property type="project" value="InterPro"/>
</dbReference>